<dbReference type="Proteomes" id="UP001295469">
    <property type="component" value="Chromosome C03"/>
</dbReference>
<evidence type="ECO:0000313" key="2">
    <source>
        <dbReference type="EMBL" id="CAF1706630.1"/>
    </source>
</evidence>
<keyword evidence="1" id="KW-0812">Transmembrane</keyword>
<gene>
    <name evidence="2" type="ORF">DARMORV10_C03P59100.1</name>
</gene>
<evidence type="ECO:0000256" key="1">
    <source>
        <dbReference type="SAM" id="Phobius"/>
    </source>
</evidence>
<dbReference type="EMBL" id="HG994367">
    <property type="protein sequence ID" value="CAF1706630.1"/>
    <property type="molecule type" value="Genomic_DNA"/>
</dbReference>
<keyword evidence="1" id="KW-1133">Transmembrane helix</keyword>
<name>A0A816IL08_BRANA</name>
<feature type="transmembrane region" description="Helical" evidence="1">
    <location>
        <begin position="21"/>
        <end position="39"/>
    </location>
</feature>
<sequence length="51" mass="6163">MRHNNIFFILIKSKSLLSFPLFSSSIFIFLFFNILLHYYQSKLILIYISCQ</sequence>
<keyword evidence="1" id="KW-0472">Membrane</keyword>
<proteinExistence type="predicted"/>
<accession>A0A816IL08</accession>
<protein>
    <submittedName>
        <fullName evidence="2">(rape) hypothetical protein</fullName>
    </submittedName>
</protein>
<reference evidence="2" key="1">
    <citation type="submission" date="2021-01" db="EMBL/GenBank/DDBJ databases">
        <authorList>
            <consortium name="Genoscope - CEA"/>
            <person name="William W."/>
        </authorList>
    </citation>
    <scope>NUCLEOTIDE SEQUENCE</scope>
</reference>
<organism evidence="2">
    <name type="scientific">Brassica napus</name>
    <name type="common">Rape</name>
    <dbReference type="NCBI Taxonomy" id="3708"/>
    <lineage>
        <taxon>Eukaryota</taxon>
        <taxon>Viridiplantae</taxon>
        <taxon>Streptophyta</taxon>
        <taxon>Embryophyta</taxon>
        <taxon>Tracheophyta</taxon>
        <taxon>Spermatophyta</taxon>
        <taxon>Magnoliopsida</taxon>
        <taxon>eudicotyledons</taxon>
        <taxon>Gunneridae</taxon>
        <taxon>Pentapetalae</taxon>
        <taxon>rosids</taxon>
        <taxon>malvids</taxon>
        <taxon>Brassicales</taxon>
        <taxon>Brassicaceae</taxon>
        <taxon>Brassiceae</taxon>
        <taxon>Brassica</taxon>
    </lineage>
</organism>
<dbReference type="AlphaFoldDB" id="A0A816IL08"/>